<sequence>MKKRARRSYENPFRVYNMNGKLYVYDSVTGESLFNAPEEQGFKGLSKFFEKHFKSLKSWREVVLFLEKHGRKNNDHQFTYPKYLEVIQGFMTEKFDGKVEELFEEFFEGTLLVKPKRLRLKLKRA</sequence>
<evidence type="ECO:0000313" key="1">
    <source>
        <dbReference type="EMBL" id="DAD74666.1"/>
    </source>
</evidence>
<name>A0A8S5LXL8_9CAUD</name>
<organism evidence="1">
    <name type="scientific">Myoviridae sp. ctZgq1</name>
    <dbReference type="NCBI Taxonomy" id="2826666"/>
    <lineage>
        <taxon>Viruses</taxon>
        <taxon>Duplodnaviria</taxon>
        <taxon>Heunggongvirae</taxon>
        <taxon>Uroviricota</taxon>
        <taxon>Caudoviricetes</taxon>
    </lineage>
</organism>
<proteinExistence type="predicted"/>
<accession>A0A8S5LXL8</accession>
<reference evidence="1" key="1">
    <citation type="journal article" date="2021" name="Proc. Natl. Acad. Sci. U.S.A.">
        <title>A Catalog of Tens of Thousands of Viruses from Human Metagenomes Reveals Hidden Associations with Chronic Diseases.</title>
        <authorList>
            <person name="Tisza M.J."/>
            <person name="Buck C.B."/>
        </authorList>
    </citation>
    <scope>NUCLEOTIDE SEQUENCE</scope>
    <source>
        <strain evidence="1">CtZgq1</strain>
    </source>
</reference>
<dbReference type="EMBL" id="BK014762">
    <property type="protein sequence ID" value="DAD74666.1"/>
    <property type="molecule type" value="Genomic_DNA"/>
</dbReference>
<protein>
    <submittedName>
        <fullName evidence="1">Uncharacterized protein</fullName>
    </submittedName>
</protein>